<dbReference type="AlphaFoldDB" id="A0A399SZQ7"/>
<evidence type="ECO:0000313" key="4">
    <source>
        <dbReference type="Proteomes" id="UP000265926"/>
    </source>
</evidence>
<keyword evidence="1" id="KW-0812">Transmembrane</keyword>
<keyword evidence="4" id="KW-1185">Reference proteome</keyword>
<evidence type="ECO:0000259" key="2">
    <source>
        <dbReference type="Pfam" id="PF09335"/>
    </source>
</evidence>
<feature type="domain" description="VTT" evidence="2">
    <location>
        <begin position="69"/>
        <end position="182"/>
    </location>
</feature>
<dbReference type="Proteomes" id="UP000265926">
    <property type="component" value="Unassembled WGS sequence"/>
</dbReference>
<dbReference type="InterPro" id="IPR051311">
    <property type="entry name" value="DedA_domain"/>
</dbReference>
<feature type="transmembrane region" description="Helical" evidence="1">
    <location>
        <begin position="21"/>
        <end position="39"/>
    </location>
</feature>
<comment type="caution">
    <text evidence="3">The sequence shown here is derived from an EMBL/GenBank/DDBJ whole genome shotgun (WGS) entry which is preliminary data.</text>
</comment>
<feature type="transmembrane region" description="Helical" evidence="1">
    <location>
        <begin position="137"/>
        <end position="157"/>
    </location>
</feature>
<protein>
    <recommendedName>
        <fullName evidence="2">VTT domain-containing protein</fullName>
    </recommendedName>
</protein>
<organism evidence="3 4">
    <name type="scientific">Maribellus luteus</name>
    <dbReference type="NCBI Taxonomy" id="2305463"/>
    <lineage>
        <taxon>Bacteria</taxon>
        <taxon>Pseudomonadati</taxon>
        <taxon>Bacteroidota</taxon>
        <taxon>Bacteroidia</taxon>
        <taxon>Marinilabiliales</taxon>
        <taxon>Prolixibacteraceae</taxon>
        <taxon>Maribellus</taxon>
    </lineage>
</organism>
<keyword evidence="1" id="KW-0472">Membrane</keyword>
<keyword evidence="1" id="KW-1133">Transmembrane helix</keyword>
<dbReference type="PANTHER" id="PTHR42709">
    <property type="entry name" value="ALKALINE PHOSPHATASE LIKE PROTEIN"/>
    <property type="match status" value="1"/>
</dbReference>
<name>A0A399SZQ7_9BACT</name>
<sequence>MKLVSDMFEERKIDKKKGVRIVLLLLTSLAAILIVSFTLGKEWYEGKSQSMFSFALIHFSGYLFFLLMPVEIAFIYYLKVFNLWEMIAIALGTAISAQIVDYLIGVSVSSAVINNFVGEKRILKAEKYILKYGNLTIFIFNLFPLSSPVISVAAGMLKYRFRNFFMYSLLGLMLKYLILSLFFQ</sequence>
<evidence type="ECO:0000256" key="1">
    <source>
        <dbReference type="SAM" id="Phobius"/>
    </source>
</evidence>
<accession>A0A399SZQ7</accession>
<feature type="transmembrane region" description="Helical" evidence="1">
    <location>
        <begin position="164"/>
        <end position="183"/>
    </location>
</feature>
<proteinExistence type="predicted"/>
<dbReference type="InterPro" id="IPR032816">
    <property type="entry name" value="VTT_dom"/>
</dbReference>
<feature type="transmembrane region" description="Helical" evidence="1">
    <location>
        <begin position="51"/>
        <end position="78"/>
    </location>
</feature>
<dbReference type="Pfam" id="PF09335">
    <property type="entry name" value="VTT_dom"/>
    <property type="match status" value="1"/>
</dbReference>
<dbReference type="EMBL" id="QWGR01000005">
    <property type="protein sequence ID" value="RIJ48284.1"/>
    <property type="molecule type" value="Genomic_DNA"/>
</dbReference>
<reference evidence="3 4" key="1">
    <citation type="submission" date="2018-08" db="EMBL/GenBank/DDBJ databases">
        <title>Pallidiluteibacterium maritimus gen. nov., sp. nov., isolated from coastal sediment.</title>
        <authorList>
            <person name="Zhou L.Y."/>
        </authorList>
    </citation>
    <scope>NUCLEOTIDE SEQUENCE [LARGE SCALE GENOMIC DNA]</scope>
    <source>
        <strain evidence="3 4">XSD2</strain>
    </source>
</reference>
<gene>
    <name evidence="3" type="ORF">D1614_11175</name>
</gene>
<evidence type="ECO:0000313" key="3">
    <source>
        <dbReference type="EMBL" id="RIJ48284.1"/>
    </source>
</evidence>